<dbReference type="AlphaFoldDB" id="A0A0G1YCV8"/>
<name>A0A0G1YCV8_9BACT</name>
<feature type="domain" description="GIY-YIG" evidence="7">
    <location>
        <begin position="12"/>
        <end position="90"/>
    </location>
</feature>
<dbReference type="PANTHER" id="PTHR30562:SF1">
    <property type="entry name" value="UVRABC SYSTEM PROTEIN C"/>
    <property type="match status" value="1"/>
</dbReference>
<evidence type="ECO:0000256" key="3">
    <source>
        <dbReference type="ARBA" id="ARBA00022769"/>
    </source>
</evidence>
<dbReference type="InterPro" id="IPR038476">
    <property type="entry name" value="UvrC_RNase_H_dom_sf"/>
</dbReference>
<keyword evidence="5" id="KW-0234">DNA repair</keyword>
<protein>
    <submittedName>
        <fullName evidence="9">Excinuclease ABC, C subunit domain protein</fullName>
    </submittedName>
</protein>
<keyword evidence="3" id="KW-0228">DNA excision</keyword>
<dbReference type="GO" id="GO:0009380">
    <property type="term" value="C:excinuclease repair complex"/>
    <property type="evidence" value="ECO:0007669"/>
    <property type="project" value="TreeGrafter"/>
</dbReference>
<dbReference type="Pfam" id="PF08459">
    <property type="entry name" value="UvrC_RNaseH_dom"/>
    <property type="match status" value="1"/>
</dbReference>
<evidence type="ECO:0000313" key="9">
    <source>
        <dbReference type="EMBL" id="KKW41358.1"/>
    </source>
</evidence>
<evidence type="ECO:0000259" key="8">
    <source>
        <dbReference type="PROSITE" id="PS50165"/>
    </source>
</evidence>
<dbReference type="SUPFAM" id="SSF82771">
    <property type="entry name" value="GIY-YIG endonuclease"/>
    <property type="match status" value="1"/>
</dbReference>
<organism evidence="9 10">
    <name type="scientific">Candidatus Magasanikbacteria bacterium GW2011_GWA2_56_11</name>
    <dbReference type="NCBI Taxonomy" id="1619044"/>
    <lineage>
        <taxon>Bacteria</taxon>
        <taxon>Candidatus Magasanikiibacteriota</taxon>
    </lineage>
</organism>
<dbReference type="SMART" id="SM00465">
    <property type="entry name" value="GIYc"/>
    <property type="match status" value="1"/>
</dbReference>
<dbReference type="Proteomes" id="UP000033870">
    <property type="component" value="Unassembled WGS sequence"/>
</dbReference>
<feature type="domain" description="UVR" evidence="6">
    <location>
        <begin position="209"/>
        <end position="244"/>
    </location>
</feature>
<dbReference type="PROSITE" id="PS50165">
    <property type="entry name" value="UVRC"/>
    <property type="match status" value="1"/>
</dbReference>
<dbReference type="InterPro" id="IPR036876">
    <property type="entry name" value="UVR_dom_sf"/>
</dbReference>
<evidence type="ECO:0000256" key="1">
    <source>
        <dbReference type="ARBA" id="ARBA00022490"/>
    </source>
</evidence>
<accession>A0A0G1YCV8</accession>
<dbReference type="Pfam" id="PF02151">
    <property type="entry name" value="UVR"/>
    <property type="match status" value="1"/>
</dbReference>
<dbReference type="GO" id="GO:0006289">
    <property type="term" value="P:nucleotide-excision repair"/>
    <property type="evidence" value="ECO:0007669"/>
    <property type="project" value="InterPro"/>
</dbReference>
<evidence type="ECO:0000256" key="2">
    <source>
        <dbReference type="ARBA" id="ARBA00022763"/>
    </source>
</evidence>
<dbReference type="CDD" id="cd10434">
    <property type="entry name" value="GIY-YIG_UvrC_Cho"/>
    <property type="match status" value="1"/>
</dbReference>
<feature type="domain" description="UvrC family homology region profile" evidence="8">
    <location>
        <begin position="234"/>
        <end position="359"/>
    </location>
</feature>
<evidence type="ECO:0000259" key="7">
    <source>
        <dbReference type="PROSITE" id="PS50164"/>
    </source>
</evidence>
<dbReference type="GO" id="GO:0009381">
    <property type="term" value="F:excinuclease ABC activity"/>
    <property type="evidence" value="ECO:0007669"/>
    <property type="project" value="InterPro"/>
</dbReference>
<dbReference type="FunFam" id="3.40.1440.10:FF:000001">
    <property type="entry name" value="UvrABC system protein C"/>
    <property type="match status" value="1"/>
</dbReference>
<evidence type="ECO:0000256" key="5">
    <source>
        <dbReference type="ARBA" id="ARBA00023204"/>
    </source>
</evidence>
<sequence length="425" mass="48897">MNIKESLSKLPDAPGVYLFYNAAAELIYVGKATALKNRVKSYAAPRAVTRPIEEMIHEVAHVKWQETDSALEAAVVESLYIKKYQPKYNVIGKDDKSWNYITVGTEEYPVVGTIRERELGGLSARELEDRYREVFGPYPGLNARETMKILRRLFLFSTCQKDRRKKVGTACLYYQMGQCLGVCTGEISPQEYRRKVIRPLALFLRGRKRQLVKDIERRMTIASKNEDYEEAGRLRDQLRSLAHIEDVNMLNESFVRDIRLESDFADTARSFRVQRIEGYDISNLGATGMVGSMVVFDESEPVKSEYRKFRIRTVRGQSDVDCLEEVLRRRLNHAADWPLPDIFLIDGGLPQVRRAVKVLNDNRLDIPVVGIAKGPERKRNDFIFGAFSRRLVAYVNIHQDLLIRVRDEAHRFAIGYQRAIRGRAA</sequence>
<dbReference type="PANTHER" id="PTHR30562">
    <property type="entry name" value="UVRC/OXIDOREDUCTASE"/>
    <property type="match status" value="1"/>
</dbReference>
<evidence type="ECO:0000313" key="10">
    <source>
        <dbReference type="Proteomes" id="UP000033870"/>
    </source>
</evidence>
<dbReference type="InterPro" id="IPR035901">
    <property type="entry name" value="GIY-YIG_endonuc_sf"/>
</dbReference>
<dbReference type="InterPro" id="IPR047296">
    <property type="entry name" value="GIY-YIG_UvrC_Cho"/>
</dbReference>
<evidence type="ECO:0000259" key="6">
    <source>
        <dbReference type="PROSITE" id="PS50151"/>
    </source>
</evidence>
<dbReference type="PROSITE" id="PS50164">
    <property type="entry name" value="GIY_YIG"/>
    <property type="match status" value="1"/>
</dbReference>
<dbReference type="Gene3D" id="4.10.860.10">
    <property type="entry name" value="UVR domain"/>
    <property type="match status" value="1"/>
</dbReference>
<dbReference type="PATRIC" id="fig|1619044.3.peg.1280"/>
<reference evidence="9 10" key="1">
    <citation type="journal article" date="2015" name="Nature">
        <title>rRNA introns, odd ribosomes, and small enigmatic genomes across a large radiation of phyla.</title>
        <authorList>
            <person name="Brown C.T."/>
            <person name="Hug L.A."/>
            <person name="Thomas B.C."/>
            <person name="Sharon I."/>
            <person name="Castelle C.J."/>
            <person name="Singh A."/>
            <person name="Wilkins M.J."/>
            <person name="Williams K.H."/>
            <person name="Banfield J.F."/>
        </authorList>
    </citation>
    <scope>NUCLEOTIDE SEQUENCE [LARGE SCALE GENOMIC DNA]</scope>
</reference>
<dbReference type="Pfam" id="PF01541">
    <property type="entry name" value="GIY-YIG"/>
    <property type="match status" value="1"/>
</dbReference>
<evidence type="ECO:0000256" key="4">
    <source>
        <dbReference type="ARBA" id="ARBA00022881"/>
    </source>
</evidence>
<dbReference type="EMBL" id="LCRX01000022">
    <property type="protein sequence ID" value="KKW41358.1"/>
    <property type="molecule type" value="Genomic_DNA"/>
</dbReference>
<dbReference type="STRING" id="1619044.UY92_C0022G0008"/>
<comment type="caution">
    <text evidence="9">The sequence shown here is derived from an EMBL/GenBank/DDBJ whole genome shotgun (WGS) entry which is preliminary data.</text>
</comment>
<keyword evidence="2" id="KW-0227">DNA damage</keyword>
<gene>
    <name evidence="9" type="ORF">UY92_C0022G0008</name>
</gene>
<dbReference type="InterPro" id="IPR000305">
    <property type="entry name" value="GIY-YIG_endonuc"/>
</dbReference>
<keyword evidence="1" id="KW-0963">Cytoplasm</keyword>
<dbReference type="Gene3D" id="3.30.420.340">
    <property type="entry name" value="UvrC, RNAse H endonuclease domain"/>
    <property type="match status" value="1"/>
</dbReference>
<dbReference type="InterPro" id="IPR050066">
    <property type="entry name" value="UvrABC_protein_C"/>
</dbReference>
<dbReference type="InterPro" id="IPR001943">
    <property type="entry name" value="UVR_dom"/>
</dbReference>
<proteinExistence type="predicted"/>
<dbReference type="Gene3D" id="3.40.1440.10">
    <property type="entry name" value="GIY-YIG endonuclease"/>
    <property type="match status" value="1"/>
</dbReference>
<dbReference type="PROSITE" id="PS50151">
    <property type="entry name" value="UVR"/>
    <property type="match status" value="1"/>
</dbReference>
<dbReference type="InterPro" id="IPR001162">
    <property type="entry name" value="UvrC_RNase_H_dom"/>
</dbReference>
<dbReference type="SUPFAM" id="SSF46600">
    <property type="entry name" value="C-terminal UvrC-binding domain of UvrB"/>
    <property type="match status" value="1"/>
</dbReference>
<keyword evidence="4" id="KW-0267">Excision nuclease</keyword>